<comment type="catalytic activity">
    <reaction evidence="1">
        <text>ATP + protein L-histidine = ADP + protein N-phospho-L-histidine.</text>
        <dbReference type="EC" id="2.7.13.3"/>
    </reaction>
</comment>
<evidence type="ECO:0000259" key="8">
    <source>
        <dbReference type="PROSITE" id="PS50109"/>
    </source>
</evidence>
<dbReference type="InterPro" id="IPR050482">
    <property type="entry name" value="Sensor_HK_TwoCompSys"/>
</dbReference>
<dbReference type="Gene3D" id="3.30.565.10">
    <property type="entry name" value="Histidine kinase-like ATPase, C-terminal domain"/>
    <property type="match status" value="1"/>
</dbReference>
<keyword evidence="3" id="KW-0808">Transferase</keyword>
<keyword evidence="7" id="KW-1133">Transmembrane helix</keyword>
<evidence type="ECO:0000256" key="6">
    <source>
        <dbReference type="SAM" id="Coils"/>
    </source>
</evidence>
<keyword evidence="7" id="KW-0472">Membrane</keyword>
<dbReference type="GO" id="GO:0004673">
    <property type="term" value="F:protein histidine kinase activity"/>
    <property type="evidence" value="ECO:0007669"/>
    <property type="project" value="UniProtKB-EC"/>
</dbReference>
<evidence type="ECO:0000256" key="3">
    <source>
        <dbReference type="ARBA" id="ARBA00022679"/>
    </source>
</evidence>
<accession>A0A2V4WZ99</accession>
<dbReference type="AlphaFoldDB" id="A0A2V4WZ99"/>
<dbReference type="Pfam" id="PF02518">
    <property type="entry name" value="HATPase_c"/>
    <property type="match status" value="1"/>
</dbReference>
<dbReference type="SUPFAM" id="SSF55874">
    <property type="entry name" value="ATPase domain of HSP90 chaperone/DNA topoisomerase II/histidine kinase"/>
    <property type="match status" value="1"/>
</dbReference>
<feature type="domain" description="Histidine kinase" evidence="8">
    <location>
        <begin position="589"/>
        <end position="676"/>
    </location>
</feature>
<dbReference type="InterPro" id="IPR036890">
    <property type="entry name" value="HATPase_C_sf"/>
</dbReference>
<feature type="transmembrane region" description="Helical" evidence="7">
    <location>
        <begin position="420"/>
        <end position="440"/>
    </location>
</feature>
<evidence type="ECO:0000256" key="4">
    <source>
        <dbReference type="ARBA" id="ARBA00022777"/>
    </source>
</evidence>
<dbReference type="GO" id="GO:0000160">
    <property type="term" value="P:phosphorelay signal transduction system"/>
    <property type="evidence" value="ECO:0007669"/>
    <property type="project" value="UniProtKB-KW"/>
</dbReference>
<protein>
    <recommendedName>
        <fullName evidence="2">histidine kinase</fullName>
        <ecNumber evidence="2">2.7.13.3</ecNumber>
    </recommendedName>
</protein>
<keyword evidence="10" id="KW-1185">Reference proteome</keyword>
<dbReference type="SMART" id="SM00028">
    <property type="entry name" value="TPR"/>
    <property type="match status" value="4"/>
</dbReference>
<proteinExistence type="predicted"/>
<dbReference type="SMART" id="SM00387">
    <property type="entry name" value="HATPase_c"/>
    <property type="match status" value="1"/>
</dbReference>
<gene>
    <name evidence="9" type="ORF">DFQ11_101412</name>
</gene>
<feature type="coiled-coil region" evidence="6">
    <location>
        <begin position="391"/>
        <end position="418"/>
    </location>
</feature>
<keyword evidence="7" id="KW-0812">Transmembrane</keyword>
<dbReference type="Pfam" id="PF13424">
    <property type="entry name" value="TPR_12"/>
    <property type="match status" value="1"/>
</dbReference>
<dbReference type="SUPFAM" id="SSF48452">
    <property type="entry name" value="TPR-like"/>
    <property type="match status" value="2"/>
</dbReference>
<evidence type="ECO:0000313" key="9">
    <source>
        <dbReference type="EMBL" id="PYE82982.1"/>
    </source>
</evidence>
<dbReference type="EC" id="2.7.13.3" evidence="2"/>
<evidence type="ECO:0000256" key="5">
    <source>
        <dbReference type="ARBA" id="ARBA00023012"/>
    </source>
</evidence>
<comment type="caution">
    <text evidence="9">The sequence shown here is derived from an EMBL/GenBank/DDBJ whole genome shotgun (WGS) entry which is preliminary data.</text>
</comment>
<keyword evidence="4 9" id="KW-0418">Kinase</keyword>
<dbReference type="EMBL" id="QJTD01000001">
    <property type="protein sequence ID" value="PYE82982.1"/>
    <property type="molecule type" value="Genomic_DNA"/>
</dbReference>
<dbReference type="CDD" id="cd16917">
    <property type="entry name" value="HATPase_UhpB-NarQ-NarX-like"/>
    <property type="match status" value="1"/>
</dbReference>
<name>A0A2V4WZ99_9FLAO</name>
<dbReference type="Proteomes" id="UP000248054">
    <property type="component" value="Unassembled WGS sequence"/>
</dbReference>
<dbReference type="InterPro" id="IPR019734">
    <property type="entry name" value="TPR_rpt"/>
</dbReference>
<evidence type="ECO:0000256" key="1">
    <source>
        <dbReference type="ARBA" id="ARBA00000085"/>
    </source>
</evidence>
<keyword evidence="5" id="KW-0902">Two-component regulatory system</keyword>
<organism evidence="9 10">
    <name type="scientific">Winogradskyella epiphytica</name>
    <dbReference type="NCBI Taxonomy" id="262005"/>
    <lineage>
        <taxon>Bacteria</taxon>
        <taxon>Pseudomonadati</taxon>
        <taxon>Bacteroidota</taxon>
        <taxon>Flavobacteriia</taxon>
        <taxon>Flavobacteriales</taxon>
        <taxon>Flavobacteriaceae</taxon>
        <taxon>Winogradskyella</taxon>
    </lineage>
</organism>
<dbReference type="OrthoDB" id="977000at2"/>
<sequence length="679" mass="77652">MKLNLLFFIFLLYLPSVGNSQMKSERKLKDSITQLIKVAENDQYSDDERLEILQRADRIAQGLKNDSIQLETTKQIRNYYFDMGQMDDYIQSNQKIKNLAVKIADSSSLGNAYDALGFSYFHTGVKDSSYHYYLKAVNVFDEINDNIFLSNSLSSLATLQVDGKDYFGADENAIKALRLLEGVQETNIILDRKWILYNLLGNIADAIGENEKALEYHDEALKVAKRMENDYNNGIYSLNNIAYVKRKQGLYAESKEIFKEVLSTSNLYEDDPSFYALILENLAFTEFLTGTYDRENIVSSFEKSYAIADSLNDDLTKTGTVISMAKFYNSINEKDKALNLAEEAYQLSKNLEVNEILFQSMLLLAELNEGETSKRYFNEHIKLSDSLLNVERNVRNKFARIELETEELEAKNKQISKENLYLLILSMGLMVTAVLSFIIVSQRAKNRKLKLNQVQQKANEDIYNLMLIQQDKVDEARAKEKMRVSKELHDGVLGRLFGTRLSLDSINLKEGKEAELTRANYISQLKIIEEDIRKISHELNTDFVSGSGFMEIVSELIRTQTEAYDLEYEFNYTDDISWDLVSNKTKINIYRIIQESMQNIYKHANAQTVEISISLEKNLICLDIIDDGDGFDTTKSRKGIGVKNMESRVKDISGSVSFTSQSGHGTKVNVKIPYINQST</sequence>
<dbReference type="InterPro" id="IPR003594">
    <property type="entry name" value="HATPase_dom"/>
</dbReference>
<evidence type="ECO:0000256" key="2">
    <source>
        <dbReference type="ARBA" id="ARBA00012438"/>
    </source>
</evidence>
<evidence type="ECO:0000256" key="7">
    <source>
        <dbReference type="SAM" id="Phobius"/>
    </source>
</evidence>
<dbReference type="PANTHER" id="PTHR24421:SF10">
    <property type="entry name" value="NITRATE_NITRITE SENSOR PROTEIN NARQ"/>
    <property type="match status" value="1"/>
</dbReference>
<evidence type="ECO:0000313" key="10">
    <source>
        <dbReference type="Proteomes" id="UP000248054"/>
    </source>
</evidence>
<dbReference type="InterPro" id="IPR011990">
    <property type="entry name" value="TPR-like_helical_dom_sf"/>
</dbReference>
<dbReference type="RefSeq" id="WP_146221486.1">
    <property type="nucleotide sequence ID" value="NZ_BMWQ01000001.1"/>
</dbReference>
<reference evidence="9 10" key="1">
    <citation type="submission" date="2018-06" db="EMBL/GenBank/DDBJ databases">
        <title>Genomic Encyclopedia of Type Strains, Phase III (KMG-III): the genomes of soil and plant-associated and newly described type strains.</title>
        <authorList>
            <person name="Whitman W."/>
        </authorList>
    </citation>
    <scope>NUCLEOTIDE SEQUENCE [LARGE SCALE GENOMIC DNA]</scope>
    <source>
        <strain evidence="9 10">CECT 7945</strain>
    </source>
</reference>
<dbReference type="Gene3D" id="1.25.40.10">
    <property type="entry name" value="Tetratricopeptide repeat domain"/>
    <property type="match status" value="2"/>
</dbReference>
<keyword evidence="6" id="KW-0175">Coiled coil</keyword>
<dbReference type="PROSITE" id="PS50109">
    <property type="entry name" value="HIS_KIN"/>
    <property type="match status" value="1"/>
</dbReference>
<dbReference type="InterPro" id="IPR005467">
    <property type="entry name" value="His_kinase_dom"/>
</dbReference>
<dbReference type="PANTHER" id="PTHR24421">
    <property type="entry name" value="NITRATE/NITRITE SENSOR PROTEIN NARX-RELATED"/>
    <property type="match status" value="1"/>
</dbReference>